<proteinExistence type="predicted"/>
<reference evidence="2" key="1">
    <citation type="submission" date="2017-11" db="EMBL/GenBank/DDBJ databases">
        <authorList>
            <person name="Kajale S.C."/>
            <person name="Sharma A."/>
        </authorList>
    </citation>
    <scope>NUCLEOTIDE SEQUENCE</scope>
    <source>
        <strain evidence="2">LS1_42</strain>
    </source>
</reference>
<gene>
    <name evidence="2" type="ORF">CV102_04650</name>
</gene>
<comment type="caution">
    <text evidence="2">The sequence shown here is derived from an EMBL/GenBank/DDBJ whole genome shotgun (WGS) entry which is preliminary data.</text>
</comment>
<feature type="transmembrane region" description="Helical" evidence="1">
    <location>
        <begin position="27"/>
        <end position="48"/>
    </location>
</feature>
<organism evidence="2 3">
    <name type="scientific">Natronococcus pandeyae</name>
    <dbReference type="NCBI Taxonomy" id="2055836"/>
    <lineage>
        <taxon>Archaea</taxon>
        <taxon>Methanobacteriati</taxon>
        <taxon>Methanobacteriota</taxon>
        <taxon>Stenosarchaea group</taxon>
        <taxon>Halobacteria</taxon>
        <taxon>Halobacteriales</taxon>
        <taxon>Natrialbaceae</taxon>
        <taxon>Natronococcus</taxon>
    </lineage>
</organism>
<evidence type="ECO:0000313" key="2">
    <source>
        <dbReference type="EMBL" id="TYL39977.1"/>
    </source>
</evidence>
<keyword evidence="1" id="KW-0812">Transmembrane</keyword>
<dbReference type="EMBL" id="PHNJ01000002">
    <property type="protein sequence ID" value="TYL39977.1"/>
    <property type="molecule type" value="Genomic_DNA"/>
</dbReference>
<dbReference type="AlphaFoldDB" id="A0A8J8Q6I0"/>
<name>A0A8J8Q6I0_9EURY</name>
<keyword evidence="3" id="KW-1185">Reference proteome</keyword>
<evidence type="ECO:0000256" key="1">
    <source>
        <dbReference type="SAM" id="Phobius"/>
    </source>
</evidence>
<keyword evidence="1" id="KW-1133">Transmembrane helix</keyword>
<dbReference type="Proteomes" id="UP000766904">
    <property type="component" value="Unassembled WGS sequence"/>
</dbReference>
<sequence>MHHSPSSRSGSPRPTKRIDYTHQYDDLVLNSIVGLGAVALAIIGHALFVNGPGDEFDDLTEAVEIEEVPPGVLTARGARVTPS</sequence>
<keyword evidence="1" id="KW-0472">Membrane</keyword>
<accession>A0A8J8Q6I0</accession>
<protein>
    <submittedName>
        <fullName evidence="2">Uncharacterized protein</fullName>
    </submittedName>
</protein>
<evidence type="ECO:0000313" key="3">
    <source>
        <dbReference type="Proteomes" id="UP000766904"/>
    </source>
</evidence>